<reference evidence="3 4" key="1">
    <citation type="journal article" date="2019" name="New Phytol.">
        <title>Comparative genomics reveals unique wood-decay strategies and fruiting body development in the Schizophyllaceae.</title>
        <authorList>
            <person name="Almasi E."/>
            <person name="Sahu N."/>
            <person name="Krizsan K."/>
            <person name="Balint B."/>
            <person name="Kovacs G.M."/>
            <person name="Kiss B."/>
            <person name="Cseklye J."/>
            <person name="Drula E."/>
            <person name="Henrissat B."/>
            <person name="Nagy I."/>
            <person name="Chovatia M."/>
            <person name="Adam C."/>
            <person name="LaButti K."/>
            <person name="Lipzen A."/>
            <person name="Riley R."/>
            <person name="Grigoriev I.V."/>
            <person name="Nagy L.G."/>
        </authorList>
    </citation>
    <scope>NUCLEOTIDE SEQUENCE [LARGE SCALE GENOMIC DNA]</scope>
    <source>
        <strain evidence="3 4">NL-1724</strain>
    </source>
</reference>
<dbReference type="Proteomes" id="UP000320762">
    <property type="component" value="Unassembled WGS sequence"/>
</dbReference>
<dbReference type="InterPro" id="IPR000719">
    <property type="entry name" value="Prot_kinase_dom"/>
</dbReference>
<evidence type="ECO:0000313" key="3">
    <source>
        <dbReference type="EMBL" id="TRM56468.1"/>
    </source>
</evidence>
<dbReference type="InterPro" id="IPR040976">
    <property type="entry name" value="Pkinase_fungal"/>
</dbReference>
<protein>
    <recommendedName>
        <fullName evidence="2">Protein kinase domain-containing protein</fullName>
    </recommendedName>
</protein>
<proteinExistence type="predicted"/>
<dbReference type="SUPFAM" id="SSF56112">
    <property type="entry name" value="Protein kinase-like (PK-like)"/>
    <property type="match status" value="1"/>
</dbReference>
<dbReference type="SMART" id="SM00220">
    <property type="entry name" value="S_TKc"/>
    <property type="match status" value="1"/>
</dbReference>
<feature type="region of interest" description="Disordered" evidence="1">
    <location>
        <begin position="609"/>
        <end position="705"/>
    </location>
</feature>
<name>A0A550BVB5_9AGAR</name>
<keyword evidence="4" id="KW-1185">Reference proteome</keyword>
<evidence type="ECO:0000259" key="2">
    <source>
        <dbReference type="PROSITE" id="PS50011"/>
    </source>
</evidence>
<feature type="compositionally biased region" description="Basic and acidic residues" evidence="1">
    <location>
        <begin position="655"/>
        <end position="674"/>
    </location>
</feature>
<comment type="caution">
    <text evidence="3">The sequence shown here is derived from an EMBL/GenBank/DDBJ whole genome shotgun (WGS) entry which is preliminary data.</text>
</comment>
<feature type="compositionally biased region" description="Polar residues" evidence="1">
    <location>
        <begin position="623"/>
        <end position="638"/>
    </location>
</feature>
<dbReference type="InterPro" id="IPR011009">
    <property type="entry name" value="Kinase-like_dom_sf"/>
</dbReference>
<dbReference type="PANTHER" id="PTHR38248:SF2">
    <property type="entry name" value="FUNK1 11"/>
    <property type="match status" value="1"/>
</dbReference>
<dbReference type="PROSITE" id="PS50011">
    <property type="entry name" value="PROTEIN_KINASE_DOM"/>
    <property type="match status" value="1"/>
</dbReference>
<organism evidence="3 4">
    <name type="scientific">Schizophyllum amplum</name>
    <dbReference type="NCBI Taxonomy" id="97359"/>
    <lineage>
        <taxon>Eukaryota</taxon>
        <taxon>Fungi</taxon>
        <taxon>Dikarya</taxon>
        <taxon>Basidiomycota</taxon>
        <taxon>Agaricomycotina</taxon>
        <taxon>Agaricomycetes</taxon>
        <taxon>Agaricomycetidae</taxon>
        <taxon>Agaricales</taxon>
        <taxon>Schizophyllaceae</taxon>
        <taxon>Schizophyllum</taxon>
    </lineage>
</organism>
<gene>
    <name evidence="3" type="ORF">BD626DRAFT_413928</name>
</gene>
<dbReference type="AlphaFoldDB" id="A0A550BVB5"/>
<dbReference type="EMBL" id="VDMD01000069">
    <property type="protein sequence ID" value="TRM56468.1"/>
    <property type="molecule type" value="Genomic_DNA"/>
</dbReference>
<accession>A0A550BVB5</accession>
<feature type="domain" description="Protein kinase" evidence="2">
    <location>
        <begin position="271"/>
        <end position="605"/>
    </location>
</feature>
<feature type="compositionally biased region" description="Basic residues" evidence="1">
    <location>
        <begin position="692"/>
        <end position="705"/>
    </location>
</feature>
<feature type="compositionally biased region" description="Basic residues" evidence="1">
    <location>
        <begin position="613"/>
        <end position="622"/>
    </location>
</feature>
<dbReference type="Gene3D" id="1.10.510.10">
    <property type="entry name" value="Transferase(Phosphotransferase) domain 1"/>
    <property type="match status" value="1"/>
</dbReference>
<dbReference type="GO" id="GO:0004672">
    <property type="term" value="F:protein kinase activity"/>
    <property type="evidence" value="ECO:0007669"/>
    <property type="project" value="InterPro"/>
</dbReference>
<dbReference type="PANTHER" id="PTHR38248">
    <property type="entry name" value="FUNK1 6"/>
    <property type="match status" value="1"/>
</dbReference>
<dbReference type="OrthoDB" id="5584477at2759"/>
<dbReference type="GO" id="GO:0005524">
    <property type="term" value="F:ATP binding"/>
    <property type="evidence" value="ECO:0007669"/>
    <property type="project" value="InterPro"/>
</dbReference>
<sequence>MPTSSSKYLDQSVARTIKSNIIIDQNAVAGIEEASVEICGIVSVLFPDTAFPMPPPVVVGALEDILYSIKDKKWLKYTSPCPHFDGQSQARVLARYLNEVTRCCRLGYGGLRHPVPNVLRQWIAVDSQRTCSTGDAVQAAGVVLADAGSNAIEWADVLCDVQLVSTPDLMPEALQRLSSGAANTFATQEDRLFHIGLAFAGDTVQLACYDRAGRVLSAAHNIHDNPVIFARMVMGLTLLDKSYGGKDISILTRDGRRFVFVGGLEYEIVETLSINKDIRGRGTTCWRCRRTDSDQDFVIKNAWADKRRALTEGDFLNITASLDGVGKLVCGETVLRPDGQPHTTTVLRDALKGPSERCAILSQIPQLELRRLVLRPYARPLEEFISKDELLSVFRDAIQAHWDLYELKDVLHCDISHDNIMLYEHPGSSLRRGLLVDLHSAVLVDRKHRVGPIGHMTGTLPFMACDIVQYSERVAHGPWHDLESFLYVLMIICATYSGPSNTPREDFDLSDSPMSAWRTGDGDRKALIVYEYDDSQFRTFLDSVFDPYFDDLEDLVCELRTVILHNQDRKVTHRDVLAVLDRHIRARRSAQERPSVVEEGGRDLLVVAECSKPRSRQKRNRRASASSDDMTAARASSTPRHEKEAWSSQSLGSDDTQRTPVESHHASDETREASAVRLCTGKRKADPEKSTRSSKRKKIAVGHAD</sequence>
<evidence type="ECO:0000313" key="4">
    <source>
        <dbReference type="Proteomes" id="UP000320762"/>
    </source>
</evidence>
<dbReference type="Pfam" id="PF17667">
    <property type="entry name" value="Pkinase_fungal"/>
    <property type="match status" value="1"/>
</dbReference>
<evidence type="ECO:0000256" key="1">
    <source>
        <dbReference type="SAM" id="MobiDB-lite"/>
    </source>
</evidence>